<keyword evidence="4 7" id="KW-0812">Transmembrane</keyword>
<comment type="caution">
    <text evidence="8">The sequence shown here is derived from an EMBL/GenBank/DDBJ whole genome shotgun (WGS) entry which is preliminary data.</text>
</comment>
<feature type="transmembrane region" description="Helical" evidence="7">
    <location>
        <begin position="368"/>
        <end position="391"/>
    </location>
</feature>
<feature type="transmembrane region" description="Helical" evidence="7">
    <location>
        <begin position="21"/>
        <end position="46"/>
    </location>
</feature>
<proteinExistence type="inferred from homology"/>
<feature type="transmembrane region" description="Helical" evidence="7">
    <location>
        <begin position="337"/>
        <end position="361"/>
    </location>
</feature>
<dbReference type="Pfam" id="PF13440">
    <property type="entry name" value="Polysacc_synt_3"/>
    <property type="match status" value="1"/>
</dbReference>
<feature type="transmembrane region" description="Helical" evidence="7">
    <location>
        <begin position="302"/>
        <end position="325"/>
    </location>
</feature>
<evidence type="ECO:0000256" key="3">
    <source>
        <dbReference type="ARBA" id="ARBA00022475"/>
    </source>
</evidence>
<dbReference type="InterPro" id="IPR050833">
    <property type="entry name" value="Poly_Biosynth_Transport"/>
</dbReference>
<evidence type="ECO:0000256" key="2">
    <source>
        <dbReference type="ARBA" id="ARBA00007430"/>
    </source>
</evidence>
<comment type="similarity">
    <text evidence="2">Belongs to the polysaccharide synthase family.</text>
</comment>
<feature type="transmembrane region" description="Helical" evidence="7">
    <location>
        <begin position="162"/>
        <end position="179"/>
    </location>
</feature>
<keyword evidence="5 7" id="KW-1133">Transmembrane helix</keyword>
<dbReference type="PANTHER" id="PTHR30250">
    <property type="entry name" value="PST FAMILY PREDICTED COLANIC ACID TRANSPORTER"/>
    <property type="match status" value="1"/>
</dbReference>
<dbReference type="Proteomes" id="UP000184253">
    <property type="component" value="Unassembled WGS sequence"/>
</dbReference>
<evidence type="ECO:0000256" key="4">
    <source>
        <dbReference type="ARBA" id="ARBA00022692"/>
    </source>
</evidence>
<dbReference type="RefSeq" id="WP_073116785.1">
    <property type="nucleotide sequence ID" value="NZ_CP066288.1"/>
</dbReference>
<feature type="transmembrane region" description="Helical" evidence="7">
    <location>
        <begin position="124"/>
        <end position="142"/>
    </location>
</feature>
<dbReference type="GO" id="GO:0005886">
    <property type="term" value="C:plasma membrane"/>
    <property type="evidence" value="ECO:0007669"/>
    <property type="project" value="UniProtKB-SubCell"/>
</dbReference>
<feature type="transmembrane region" description="Helical" evidence="7">
    <location>
        <begin position="92"/>
        <end position="112"/>
    </location>
</feature>
<evidence type="ECO:0000313" key="9">
    <source>
        <dbReference type="Proteomes" id="UP000184253"/>
    </source>
</evidence>
<evidence type="ECO:0000256" key="7">
    <source>
        <dbReference type="SAM" id="Phobius"/>
    </source>
</evidence>
<evidence type="ECO:0000256" key="6">
    <source>
        <dbReference type="ARBA" id="ARBA00023136"/>
    </source>
</evidence>
<dbReference type="AlphaFoldDB" id="A0ABD7M7J8"/>
<dbReference type="EMBL" id="FRCE01000006">
    <property type="protein sequence ID" value="SHL59747.1"/>
    <property type="molecule type" value="Genomic_DNA"/>
</dbReference>
<comment type="subcellular location">
    <subcellularLocation>
        <location evidence="1">Cell membrane</location>
        <topology evidence="1">Multi-pass membrane protein</topology>
    </subcellularLocation>
</comment>
<feature type="transmembrane region" description="Helical" evidence="7">
    <location>
        <begin position="397"/>
        <end position="416"/>
    </location>
</feature>
<protein>
    <submittedName>
        <fullName evidence="8">Membrane protein involved in the export of O-antigen and teichoic acid</fullName>
    </submittedName>
</protein>
<sequence>MTSFLQRARRKAVGDGRLLRQVLTVLSGTTMAQLITIVGMIPLARLYSPTDFGLFAIAQSIVLAGTMVAALRYDIAIVLPESPSAARTVHRLASRIILATCVVLAVILLLAHRLVSEHYAHPSFGIWLTVTALIVYAMAQIMNTQSWLIRMKQFGLIAQNRMLAAALMLTAQLVCAPLVGGFEGLLIGMLVGQVVTLIILNRRVPELRTSLPVDAPAIREMAVRYKKMPLLNAPNVLVDAVRDAGINILIGNIALGGLGQYSLANKATNAPVYLIRGAIAQVFLPLMARARPGELTPLVKRLLIRLGFVATPVFLVFYWLAPWLFPVLLGDQWDEAGLIAQALMPWLFMNTFTSPLANVYVTTERQGWLFGFAVVYAAAPLIFLTTSTLPLLPRVQVMAWIMAAALMCMLVMTLAITRQFDRRGQPAEMAPDVARPTKEHS</sequence>
<evidence type="ECO:0000256" key="1">
    <source>
        <dbReference type="ARBA" id="ARBA00004651"/>
    </source>
</evidence>
<evidence type="ECO:0000256" key="5">
    <source>
        <dbReference type="ARBA" id="ARBA00022989"/>
    </source>
</evidence>
<keyword evidence="3" id="KW-1003">Cell membrane</keyword>
<gene>
    <name evidence="8" type="ORF">SAMN04487849_10655</name>
</gene>
<reference evidence="8 9" key="1">
    <citation type="submission" date="2016-11" db="EMBL/GenBank/DDBJ databases">
        <authorList>
            <person name="Varghese N."/>
            <person name="Submissions S."/>
        </authorList>
    </citation>
    <scope>NUCLEOTIDE SEQUENCE [LARGE SCALE GENOMIC DNA]</scope>
    <source>
        <strain evidence="8 9">VTM4R57</strain>
    </source>
</reference>
<dbReference type="PANTHER" id="PTHR30250:SF10">
    <property type="entry name" value="LIPOPOLYSACCHARIDE BIOSYNTHESIS PROTEIN WZXC"/>
    <property type="match status" value="1"/>
</dbReference>
<name>A0ABD7M7J8_MICLU</name>
<feature type="transmembrane region" description="Helical" evidence="7">
    <location>
        <begin position="185"/>
        <end position="201"/>
    </location>
</feature>
<feature type="transmembrane region" description="Helical" evidence="7">
    <location>
        <begin position="52"/>
        <end position="71"/>
    </location>
</feature>
<organism evidence="8 9">
    <name type="scientific">Micrococcus luteus</name>
    <name type="common">Micrococcus lysodeikticus</name>
    <dbReference type="NCBI Taxonomy" id="1270"/>
    <lineage>
        <taxon>Bacteria</taxon>
        <taxon>Bacillati</taxon>
        <taxon>Actinomycetota</taxon>
        <taxon>Actinomycetes</taxon>
        <taxon>Micrococcales</taxon>
        <taxon>Micrococcaceae</taxon>
        <taxon>Micrococcus</taxon>
    </lineage>
</organism>
<keyword evidence="6 7" id="KW-0472">Membrane</keyword>
<evidence type="ECO:0000313" key="8">
    <source>
        <dbReference type="EMBL" id="SHL59747.1"/>
    </source>
</evidence>
<accession>A0ABD7M7J8</accession>